<evidence type="ECO:0000313" key="2">
    <source>
        <dbReference type="Proteomes" id="UP001490365"/>
    </source>
</evidence>
<dbReference type="Proteomes" id="UP001490365">
    <property type="component" value="Unassembled WGS sequence"/>
</dbReference>
<keyword evidence="2" id="KW-1185">Reference proteome</keyword>
<accession>A0ABV1TN32</accession>
<sequence length="153" mass="16733">MKNTQYQAAAPAGAGPDGVRAVHRCRVEWSDTDASGHYHNTAVARFVEAAEAALVRERGVAGYFGAAPRVRYEVDFTAPLWFQQEVTTVLTVERVGTSSMTFGFEVWGEEIDGRPRQLAAAGRYTVVHVPQSADRRSVPWPAEWVTALTPAQG</sequence>
<dbReference type="SUPFAM" id="SSF54637">
    <property type="entry name" value="Thioesterase/thiol ester dehydrase-isomerase"/>
    <property type="match status" value="1"/>
</dbReference>
<dbReference type="RefSeq" id="WP_351959812.1">
    <property type="nucleotide sequence ID" value="NZ_JBEOZM010000016.1"/>
</dbReference>
<dbReference type="Gene3D" id="3.10.129.10">
    <property type="entry name" value="Hotdog Thioesterase"/>
    <property type="match status" value="1"/>
</dbReference>
<reference evidence="1 2" key="1">
    <citation type="submission" date="2024-06" db="EMBL/GenBank/DDBJ databases">
        <title>The Natural Products Discovery Center: Release of the First 8490 Sequenced Strains for Exploring Actinobacteria Biosynthetic Diversity.</title>
        <authorList>
            <person name="Kalkreuter E."/>
            <person name="Kautsar S.A."/>
            <person name="Yang D."/>
            <person name="Bader C.D."/>
            <person name="Teijaro C.N."/>
            <person name="Fluegel L."/>
            <person name="Davis C.M."/>
            <person name="Simpson J.R."/>
            <person name="Lauterbach L."/>
            <person name="Steele A.D."/>
            <person name="Gui C."/>
            <person name="Meng S."/>
            <person name="Li G."/>
            <person name="Viehrig K."/>
            <person name="Ye F."/>
            <person name="Su P."/>
            <person name="Kiefer A.F."/>
            <person name="Nichols A."/>
            <person name="Cepeda A.J."/>
            <person name="Yan W."/>
            <person name="Fan B."/>
            <person name="Jiang Y."/>
            <person name="Adhikari A."/>
            <person name="Zheng C.-J."/>
            <person name="Schuster L."/>
            <person name="Cowan T.M."/>
            <person name="Smanski M.J."/>
            <person name="Chevrette M.G."/>
            <person name="De Carvalho L.P.S."/>
            <person name="Shen B."/>
        </authorList>
    </citation>
    <scope>NUCLEOTIDE SEQUENCE [LARGE SCALE GENOMIC DNA]</scope>
    <source>
        <strain evidence="1 2">NPDC001694</strain>
    </source>
</reference>
<organism evidence="1 2">
    <name type="scientific">Streptomyces sp. 900105755</name>
    <dbReference type="NCBI Taxonomy" id="3154389"/>
    <lineage>
        <taxon>Bacteria</taxon>
        <taxon>Bacillati</taxon>
        <taxon>Actinomycetota</taxon>
        <taxon>Actinomycetes</taxon>
        <taxon>Kitasatosporales</taxon>
        <taxon>Streptomycetaceae</taxon>
        <taxon>Streptomyces</taxon>
    </lineage>
</organism>
<dbReference type="GO" id="GO:0016787">
    <property type="term" value="F:hydrolase activity"/>
    <property type="evidence" value="ECO:0007669"/>
    <property type="project" value="UniProtKB-KW"/>
</dbReference>
<comment type="caution">
    <text evidence="1">The sequence shown here is derived from an EMBL/GenBank/DDBJ whole genome shotgun (WGS) entry which is preliminary data.</text>
</comment>
<dbReference type="CDD" id="cd00586">
    <property type="entry name" value="4HBT"/>
    <property type="match status" value="1"/>
</dbReference>
<dbReference type="InterPro" id="IPR029069">
    <property type="entry name" value="HotDog_dom_sf"/>
</dbReference>
<keyword evidence="1" id="KW-0378">Hydrolase</keyword>
<proteinExistence type="predicted"/>
<name>A0ABV1TN32_9ACTN</name>
<dbReference type="EC" id="3.1.2.-" evidence="1"/>
<protein>
    <submittedName>
        <fullName evidence="1">Thioesterase family protein</fullName>
        <ecNumber evidence="1">3.1.2.-</ecNumber>
    </submittedName>
</protein>
<evidence type="ECO:0000313" key="1">
    <source>
        <dbReference type="EMBL" id="MER6271433.1"/>
    </source>
</evidence>
<gene>
    <name evidence="1" type="ORF">ABT211_29695</name>
</gene>
<dbReference type="Pfam" id="PF13279">
    <property type="entry name" value="4HBT_2"/>
    <property type="match status" value="1"/>
</dbReference>
<dbReference type="EMBL" id="JBEOZM010000016">
    <property type="protein sequence ID" value="MER6271433.1"/>
    <property type="molecule type" value="Genomic_DNA"/>
</dbReference>